<reference evidence="2" key="2">
    <citation type="submission" date="2025-09" db="UniProtKB">
        <authorList>
            <consortium name="Ensembl"/>
        </authorList>
    </citation>
    <scope>IDENTIFICATION</scope>
</reference>
<name>A0A672N9U0_SINGR</name>
<dbReference type="SUPFAM" id="SSF57501">
    <property type="entry name" value="Cystine-knot cytokines"/>
    <property type="match status" value="1"/>
</dbReference>
<dbReference type="Gene3D" id="2.10.90.10">
    <property type="entry name" value="Cystine-knot cytokines"/>
    <property type="match status" value="1"/>
</dbReference>
<feature type="signal peptide" evidence="1">
    <location>
        <begin position="1"/>
        <end position="33"/>
    </location>
</feature>
<dbReference type="Ensembl" id="ENSSGRT00000051323.1">
    <property type="protein sequence ID" value="ENSSGRP00000048007.1"/>
    <property type="gene ID" value="ENSSGRG00000025609.1"/>
</dbReference>
<dbReference type="OMA" id="MAHRQIM"/>
<reference evidence="2" key="1">
    <citation type="submission" date="2025-08" db="UniProtKB">
        <authorList>
            <consortium name="Ensembl"/>
        </authorList>
    </citation>
    <scope>IDENTIFICATION</scope>
</reference>
<organism evidence="2 3">
    <name type="scientific">Sinocyclocheilus grahami</name>
    <name type="common">Dianchi golden-line fish</name>
    <name type="synonym">Barbus grahami</name>
    <dbReference type="NCBI Taxonomy" id="75366"/>
    <lineage>
        <taxon>Eukaryota</taxon>
        <taxon>Metazoa</taxon>
        <taxon>Chordata</taxon>
        <taxon>Craniata</taxon>
        <taxon>Vertebrata</taxon>
        <taxon>Euteleostomi</taxon>
        <taxon>Actinopterygii</taxon>
        <taxon>Neopterygii</taxon>
        <taxon>Teleostei</taxon>
        <taxon>Ostariophysi</taxon>
        <taxon>Cypriniformes</taxon>
        <taxon>Cyprinidae</taxon>
        <taxon>Cyprininae</taxon>
        <taxon>Sinocyclocheilus</taxon>
    </lineage>
</organism>
<evidence type="ECO:0000313" key="3">
    <source>
        <dbReference type="Proteomes" id="UP000472262"/>
    </source>
</evidence>
<dbReference type="InParanoid" id="A0A672N9U0"/>
<dbReference type="AlphaFoldDB" id="A0A672N9U0"/>
<protein>
    <submittedName>
        <fullName evidence="2">Glycoprotein hormone subunit beta 5</fullName>
    </submittedName>
</protein>
<dbReference type="Proteomes" id="UP000472262">
    <property type="component" value="Unassembled WGS sequence"/>
</dbReference>
<accession>A0A672N9U0</accession>
<evidence type="ECO:0000313" key="2">
    <source>
        <dbReference type="Ensembl" id="ENSSGRP00000048007.1"/>
    </source>
</evidence>
<dbReference type="InterPro" id="IPR029034">
    <property type="entry name" value="Cystine-knot_cytokine"/>
</dbReference>
<keyword evidence="3" id="KW-1185">Reference proteome</keyword>
<sequence>MAPLRSGAQGRSPVTLCCVTLAVWLCCGAQTEASVLNLKRFIGCAVREFTFLARKPGCSGLHITTDACWGRCETWEVRLIYY</sequence>
<proteinExistence type="predicted"/>
<evidence type="ECO:0000256" key="1">
    <source>
        <dbReference type="SAM" id="SignalP"/>
    </source>
</evidence>
<feature type="chain" id="PRO_5025386235" evidence="1">
    <location>
        <begin position="34"/>
        <end position="82"/>
    </location>
</feature>
<keyword evidence="1" id="KW-0732">Signal</keyword>